<comment type="subcellular location">
    <subcellularLocation>
        <location evidence="2">Cell membrane</location>
        <topology evidence="2">Multi-pass membrane protein</topology>
    </subcellularLocation>
</comment>
<keyword evidence="15" id="KW-0131">Cell cycle</keyword>
<keyword evidence="8 19" id="KW-0812">Transmembrane</keyword>
<dbReference type="Pfam" id="PF00072">
    <property type="entry name" value="Response_reg"/>
    <property type="match status" value="1"/>
</dbReference>
<dbReference type="CDD" id="cd12913">
    <property type="entry name" value="PDC1_MCP_like"/>
    <property type="match status" value="1"/>
</dbReference>
<feature type="coiled-coil region" evidence="18">
    <location>
        <begin position="407"/>
        <end position="441"/>
    </location>
</feature>
<keyword evidence="10" id="KW-0418">Kinase</keyword>
<evidence type="ECO:0000259" key="21">
    <source>
        <dbReference type="PROSITE" id="PS50110"/>
    </source>
</evidence>
<dbReference type="InterPro" id="IPR003660">
    <property type="entry name" value="HAMP_dom"/>
</dbReference>
<dbReference type="InterPro" id="IPR003661">
    <property type="entry name" value="HisK_dim/P_dom"/>
</dbReference>
<feature type="transmembrane region" description="Helical" evidence="19">
    <location>
        <begin position="12"/>
        <end position="32"/>
    </location>
</feature>
<dbReference type="CDD" id="cd06225">
    <property type="entry name" value="HAMP"/>
    <property type="match status" value="1"/>
</dbReference>
<dbReference type="Proteomes" id="UP000274033">
    <property type="component" value="Unassembled WGS sequence"/>
</dbReference>
<dbReference type="PANTHER" id="PTHR45339">
    <property type="entry name" value="HYBRID SIGNAL TRANSDUCTION HISTIDINE KINASE J"/>
    <property type="match status" value="1"/>
</dbReference>
<reference evidence="23 24" key="1">
    <citation type="journal article" date="2013" name="J. Microbiol.">
        <title>Lysinibacillus chungkukjangi sp. nov., isolated from Chungkukjang, Korean fermented soybean food.</title>
        <authorList>
            <person name="Kim S.J."/>
            <person name="Jang Y.H."/>
            <person name="Hamada M."/>
            <person name="Ahn J.H."/>
            <person name="Weon H.Y."/>
            <person name="Suzuki K."/>
            <person name="Whang K.S."/>
            <person name="Kwon S.W."/>
        </authorList>
    </citation>
    <scope>NUCLEOTIDE SEQUENCE [LARGE SCALE GENOMIC DNA]</scope>
    <source>
        <strain evidence="23 24">MCCC 1A12701</strain>
    </source>
</reference>
<evidence type="ECO:0000256" key="11">
    <source>
        <dbReference type="ARBA" id="ARBA00022840"/>
    </source>
</evidence>
<evidence type="ECO:0000256" key="7">
    <source>
        <dbReference type="ARBA" id="ARBA00022679"/>
    </source>
</evidence>
<dbReference type="PRINTS" id="PR00344">
    <property type="entry name" value="BCTRLSENSOR"/>
</dbReference>
<evidence type="ECO:0000256" key="1">
    <source>
        <dbReference type="ARBA" id="ARBA00000085"/>
    </source>
</evidence>
<dbReference type="SMART" id="SM00388">
    <property type="entry name" value="HisKA"/>
    <property type="match status" value="1"/>
</dbReference>
<dbReference type="GO" id="GO:0005524">
    <property type="term" value="F:ATP binding"/>
    <property type="evidence" value="ECO:0007669"/>
    <property type="project" value="UniProtKB-KW"/>
</dbReference>
<feature type="domain" description="HAMP" evidence="22">
    <location>
        <begin position="356"/>
        <end position="408"/>
    </location>
</feature>
<comment type="similarity">
    <text evidence="3">In the N-terminal section; belongs to the phytochrome family.</text>
</comment>
<dbReference type="InterPro" id="IPR036890">
    <property type="entry name" value="HATPase_C_sf"/>
</dbReference>
<dbReference type="PROSITE" id="PS50109">
    <property type="entry name" value="HIS_KIN"/>
    <property type="match status" value="1"/>
</dbReference>
<organism evidence="23 24">
    <name type="scientific">Lysinibacillus composti</name>
    <dbReference type="NCBI Taxonomy" id="720633"/>
    <lineage>
        <taxon>Bacteria</taxon>
        <taxon>Bacillati</taxon>
        <taxon>Bacillota</taxon>
        <taxon>Bacilli</taxon>
        <taxon>Bacillales</taxon>
        <taxon>Bacillaceae</taxon>
        <taxon>Lysinibacillus</taxon>
    </lineage>
</organism>
<feature type="domain" description="Histidine kinase" evidence="20">
    <location>
        <begin position="448"/>
        <end position="672"/>
    </location>
</feature>
<dbReference type="Gene3D" id="3.30.565.10">
    <property type="entry name" value="Histidine kinase-like ATPase, C-terminal domain"/>
    <property type="match status" value="1"/>
</dbReference>
<dbReference type="SMART" id="SM00387">
    <property type="entry name" value="HATPase_c"/>
    <property type="match status" value="1"/>
</dbReference>
<dbReference type="Pfam" id="PF00672">
    <property type="entry name" value="HAMP"/>
    <property type="match status" value="1"/>
</dbReference>
<dbReference type="CDD" id="cd00082">
    <property type="entry name" value="HisKA"/>
    <property type="match status" value="1"/>
</dbReference>
<accession>A0A3N9ULB1</accession>
<evidence type="ECO:0000256" key="13">
    <source>
        <dbReference type="ARBA" id="ARBA00023012"/>
    </source>
</evidence>
<dbReference type="InterPro" id="IPR033479">
    <property type="entry name" value="dCache_1"/>
</dbReference>
<dbReference type="EC" id="2.7.13.3" evidence="4"/>
<dbReference type="Pfam" id="PF02743">
    <property type="entry name" value="dCache_1"/>
    <property type="match status" value="1"/>
</dbReference>
<dbReference type="Gene3D" id="1.10.8.500">
    <property type="entry name" value="HAMP domain in histidine kinase"/>
    <property type="match status" value="1"/>
</dbReference>
<dbReference type="FunFam" id="3.30.565.10:FF:000010">
    <property type="entry name" value="Sensor histidine kinase RcsC"/>
    <property type="match status" value="1"/>
</dbReference>
<evidence type="ECO:0000256" key="9">
    <source>
        <dbReference type="ARBA" id="ARBA00022741"/>
    </source>
</evidence>
<feature type="domain" description="Response regulatory" evidence="21">
    <location>
        <begin position="697"/>
        <end position="810"/>
    </location>
</feature>
<evidence type="ECO:0000256" key="4">
    <source>
        <dbReference type="ARBA" id="ARBA00012438"/>
    </source>
</evidence>
<keyword evidence="12 19" id="KW-1133">Transmembrane helix</keyword>
<evidence type="ECO:0000256" key="12">
    <source>
        <dbReference type="ARBA" id="ARBA00022989"/>
    </source>
</evidence>
<evidence type="ECO:0000256" key="18">
    <source>
        <dbReference type="SAM" id="Coils"/>
    </source>
</evidence>
<dbReference type="InterPro" id="IPR004358">
    <property type="entry name" value="Sig_transdc_His_kin-like_C"/>
</dbReference>
<dbReference type="InterPro" id="IPR011006">
    <property type="entry name" value="CheY-like_superfamily"/>
</dbReference>
<keyword evidence="13" id="KW-0902">Two-component regulatory system</keyword>
<evidence type="ECO:0000256" key="10">
    <source>
        <dbReference type="ARBA" id="ARBA00022777"/>
    </source>
</evidence>
<dbReference type="CDD" id="cd16922">
    <property type="entry name" value="HATPase_EvgS-ArcB-TorS-like"/>
    <property type="match status" value="1"/>
</dbReference>
<dbReference type="InterPro" id="IPR005467">
    <property type="entry name" value="His_kinase_dom"/>
</dbReference>
<dbReference type="Gene3D" id="3.30.450.20">
    <property type="entry name" value="PAS domain"/>
    <property type="match status" value="2"/>
</dbReference>
<dbReference type="InterPro" id="IPR003594">
    <property type="entry name" value="HATPase_dom"/>
</dbReference>
<dbReference type="PROSITE" id="PS50885">
    <property type="entry name" value="HAMP"/>
    <property type="match status" value="1"/>
</dbReference>
<sequence>MGKRDSSIRRIIIISFIVLMVSTLLIIGYIVFSSWKTSVDNIFLKMEKATNKEILKEIDHLIYLPNNLNTINHNLIENGIVDIEDPSERDAFLVNAIQSSNKNIYSVSYGLENGAFYGARRNEHNEIELYRSNDETHGHSLYYSVAEDMTEGDFVEDYGKFDPRARSWYFLTKEAGHPLYAPLYKHFVRDDLALSHTYPLFNDDGTLQGVLGARITLSSLHDFLEEILKDRMATAYIVERKTGNLVATSLNNQSFEKQSDGTLKRISINSIENNTVLEAYQHYQKTAENKTIAKTDHGNLHIKLTDYKKDGVDWVIITAISDQPFLAEINKEINTAIILSIIALLLSMLIYKKVTDVILKPIQHLSLTAEKFSKGELLQRANIYKNDEIGKLSLVFNHMAEQLHKHIHHLEENVKERTTEIEKANKELKYAKIEAEKANEAKSEFLANMSHEIRTPLNAVIGFSELLQNSIEDEKQQNYIKTINTSGNSLLRIINDILDLSKIEAGKIEPHHKPVNLQSIFKEIESMFIQTIHSKQIEMKVDIPDDFPKSIVFDEVRMRQILLNLVGNAVKFTDKGHIKLSIKAMPSNTGDRNLINLHLFVEDTGIGIPEVEKEKIFEAFTQISGQSIKKYGGTGLGLSITKKLVEILNGKITVESEVGKGSTFHVEFTDVEITDLDPLPEHLDNSFLCKYNFEGTTILVVDDIETNRSLLEEYLSKTGSRVLVAENGLEALQIGEMEKPDLIITDLFMPVMNGFEAITRLRENPVISHIPVIALSATVSQDVPEIRKFDSYLMKPVNIGQILDTVSSFLQTKTGSNSNTHRKDSLLSEMLDPIVLMDVRDQLNPILKKLKSGVIISVVKTLAEQMMTLGQAHQSQVLISEGKELMSYVESYQIVNIKYKIKSIEKLLLEDNSNGKQ</sequence>
<evidence type="ECO:0000256" key="5">
    <source>
        <dbReference type="ARBA" id="ARBA00022475"/>
    </source>
</evidence>
<keyword evidence="5" id="KW-1003">Cell membrane</keyword>
<dbReference type="GO" id="GO:0000155">
    <property type="term" value="F:phosphorelay sensor kinase activity"/>
    <property type="evidence" value="ECO:0007669"/>
    <property type="project" value="InterPro"/>
</dbReference>
<dbReference type="SUPFAM" id="SSF52172">
    <property type="entry name" value="CheY-like"/>
    <property type="match status" value="1"/>
</dbReference>
<protein>
    <recommendedName>
        <fullName evidence="16">Circadian input-output histidine kinase CikA</fullName>
        <ecNumber evidence="4">2.7.13.3</ecNumber>
    </recommendedName>
</protein>
<evidence type="ECO:0000256" key="15">
    <source>
        <dbReference type="ARBA" id="ARBA00023306"/>
    </source>
</evidence>
<dbReference type="FunFam" id="1.10.287.130:FF:000038">
    <property type="entry name" value="Sensory transduction histidine kinase"/>
    <property type="match status" value="1"/>
</dbReference>
<keyword evidence="14 19" id="KW-0472">Membrane</keyword>
<name>A0A3N9ULB1_9BACI</name>
<comment type="caution">
    <text evidence="23">The sequence shown here is derived from an EMBL/GenBank/DDBJ whole genome shotgun (WGS) entry which is preliminary data.</text>
</comment>
<dbReference type="Pfam" id="PF00512">
    <property type="entry name" value="HisKA"/>
    <property type="match status" value="1"/>
</dbReference>
<dbReference type="CDD" id="cd17546">
    <property type="entry name" value="REC_hyHK_CKI1_RcsC-like"/>
    <property type="match status" value="1"/>
</dbReference>
<dbReference type="PANTHER" id="PTHR45339:SF1">
    <property type="entry name" value="HYBRID SIGNAL TRANSDUCTION HISTIDINE KINASE J"/>
    <property type="match status" value="1"/>
</dbReference>
<evidence type="ECO:0000256" key="17">
    <source>
        <dbReference type="PROSITE-ProRule" id="PRU00169"/>
    </source>
</evidence>
<evidence type="ECO:0000256" key="14">
    <source>
        <dbReference type="ARBA" id="ARBA00023136"/>
    </source>
</evidence>
<evidence type="ECO:0000313" key="23">
    <source>
        <dbReference type="EMBL" id="RQW73322.1"/>
    </source>
</evidence>
<dbReference type="Pfam" id="PF02518">
    <property type="entry name" value="HATPase_c"/>
    <property type="match status" value="1"/>
</dbReference>
<evidence type="ECO:0000256" key="6">
    <source>
        <dbReference type="ARBA" id="ARBA00022553"/>
    </source>
</evidence>
<evidence type="ECO:0000256" key="8">
    <source>
        <dbReference type="ARBA" id="ARBA00022692"/>
    </source>
</evidence>
<evidence type="ECO:0000256" key="2">
    <source>
        <dbReference type="ARBA" id="ARBA00004651"/>
    </source>
</evidence>
<dbReference type="OrthoDB" id="9809348at2"/>
<evidence type="ECO:0000256" key="3">
    <source>
        <dbReference type="ARBA" id="ARBA00006402"/>
    </source>
</evidence>
<dbReference type="SUPFAM" id="SSF55874">
    <property type="entry name" value="ATPase domain of HSP90 chaperone/DNA topoisomerase II/histidine kinase"/>
    <property type="match status" value="1"/>
</dbReference>
<evidence type="ECO:0000313" key="24">
    <source>
        <dbReference type="Proteomes" id="UP000274033"/>
    </source>
</evidence>
<dbReference type="SUPFAM" id="SSF47384">
    <property type="entry name" value="Homodimeric domain of signal transducing histidine kinase"/>
    <property type="match status" value="1"/>
</dbReference>
<evidence type="ECO:0000259" key="22">
    <source>
        <dbReference type="PROSITE" id="PS50885"/>
    </source>
</evidence>
<comment type="catalytic activity">
    <reaction evidence="1">
        <text>ATP + protein L-histidine = ADP + protein N-phospho-L-histidine.</text>
        <dbReference type="EC" id="2.7.13.3"/>
    </reaction>
</comment>
<proteinExistence type="inferred from homology"/>
<evidence type="ECO:0000256" key="16">
    <source>
        <dbReference type="ARBA" id="ARBA00074306"/>
    </source>
</evidence>
<dbReference type="InterPro" id="IPR001789">
    <property type="entry name" value="Sig_transdc_resp-reg_receiver"/>
</dbReference>
<gene>
    <name evidence="23" type="ORF">EBB45_17395</name>
</gene>
<dbReference type="Gene3D" id="1.10.287.130">
    <property type="match status" value="1"/>
</dbReference>
<dbReference type="SUPFAM" id="SSF158472">
    <property type="entry name" value="HAMP domain-like"/>
    <property type="match status" value="1"/>
</dbReference>
<keyword evidence="11" id="KW-0067">ATP-binding</keyword>
<dbReference type="GO" id="GO:0005886">
    <property type="term" value="C:plasma membrane"/>
    <property type="evidence" value="ECO:0007669"/>
    <property type="project" value="UniProtKB-SubCell"/>
</dbReference>
<keyword evidence="6 17" id="KW-0597">Phosphoprotein</keyword>
<dbReference type="PROSITE" id="PS50110">
    <property type="entry name" value="RESPONSE_REGULATORY"/>
    <property type="match status" value="1"/>
</dbReference>
<feature type="modified residue" description="4-aspartylphosphate" evidence="17">
    <location>
        <position position="746"/>
    </location>
</feature>
<keyword evidence="24" id="KW-1185">Reference proteome</keyword>
<dbReference type="InterPro" id="IPR036097">
    <property type="entry name" value="HisK_dim/P_sf"/>
</dbReference>
<evidence type="ECO:0000256" key="19">
    <source>
        <dbReference type="SAM" id="Phobius"/>
    </source>
</evidence>
<keyword evidence="9" id="KW-0547">Nucleotide-binding</keyword>
<dbReference type="Gene3D" id="3.40.50.2300">
    <property type="match status" value="1"/>
</dbReference>
<evidence type="ECO:0000259" key="20">
    <source>
        <dbReference type="PROSITE" id="PS50109"/>
    </source>
</evidence>
<dbReference type="SMART" id="SM00304">
    <property type="entry name" value="HAMP"/>
    <property type="match status" value="1"/>
</dbReference>
<keyword evidence="18" id="KW-0175">Coiled coil</keyword>
<dbReference type="SMART" id="SM00448">
    <property type="entry name" value="REC"/>
    <property type="match status" value="1"/>
</dbReference>
<keyword evidence="7" id="KW-0808">Transferase</keyword>
<dbReference type="EMBL" id="RRCT01000023">
    <property type="protein sequence ID" value="RQW73322.1"/>
    <property type="molecule type" value="Genomic_DNA"/>
</dbReference>
<dbReference type="AlphaFoldDB" id="A0A3N9ULB1"/>
<dbReference type="RefSeq" id="WP_124766616.1">
    <property type="nucleotide sequence ID" value="NZ_JAFBDY010000021.1"/>
</dbReference>